<sequence length="153" mass="17911">MSTVIHKSWSKQQIECFLQRLYLARNDSRQRNKSSTTAEIQYVWQRTGEPANISATQSSRAADFNESMNRSRLEQWHQCVIMLLLGMSIGVSWVHAIHLWDAGSLHYSAKQTNVAILTRKFIYQTHRLLFVLLKYLFIQSLTPNSLYMCSFHR</sequence>
<keyword evidence="1" id="KW-0812">Transmembrane</keyword>
<evidence type="ECO:0000256" key="1">
    <source>
        <dbReference type="SAM" id="Phobius"/>
    </source>
</evidence>
<protein>
    <submittedName>
        <fullName evidence="2">Uncharacterized protein</fullName>
    </submittedName>
</protein>
<keyword evidence="3" id="KW-1185">Reference proteome</keyword>
<proteinExistence type="predicted"/>
<dbReference type="Proteomes" id="UP000053237">
    <property type="component" value="Unassembled WGS sequence"/>
</dbReference>
<feature type="transmembrane region" description="Helical" evidence="1">
    <location>
        <begin position="79"/>
        <end position="100"/>
    </location>
</feature>
<name>A0A024GQH1_9STRA</name>
<comment type="caution">
    <text evidence="2">The sequence shown here is derived from an EMBL/GenBank/DDBJ whole genome shotgun (WGS) entry which is preliminary data.</text>
</comment>
<dbReference type="EMBL" id="CAIX01000258">
    <property type="protein sequence ID" value="CCI48951.1"/>
    <property type="molecule type" value="Genomic_DNA"/>
</dbReference>
<keyword evidence="1" id="KW-0472">Membrane</keyword>
<evidence type="ECO:0000313" key="3">
    <source>
        <dbReference type="Proteomes" id="UP000053237"/>
    </source>
</evidence>
<evidence type="ECO:0000313" key="2">
    <source>
        <dbReference type="EMBL" id="CCI48951.1"/>
    </source>
</evidence>
<accession>A0A024GQH1</accession>
<gene>
    <name evidence="2" type="ORF">BN9_101600</name>
</gene>
<dbReference type="AlphaFoldDB" id="A0A024GQH1"/>
<organism evidence="2 3">
    <name type="scientific">Albugo candida</name>
    <dbReference type="NCBI Taxonomy" id="65357"/>
    <lineage>
        <taxon>Eukaryota</taxon>
        <taxon>Sar</taxon>
        <taxon>Stramenopiles</taxon>
        <taxon>Oomycota</taxon>
        <taxon>Peronosporomycetes</taxon>
        <taxon>Albuginales</taxon>
        <taxon>Albuginaceae</taxon>
        <taxon>Albugo</taxon>
    </lineage>
</organism>
<reference evidence="2 3" key="1">
    <citation type="submission" date="2012-05" db="EMBL/GenBank/DDBJ databases">
        <title>Recombination and specialization in a pathogen metapopulation.</title>
        <authorList>
            <person name="Gardiner A."/>
            <person name="Kemen E."/>
            <person name="Schultz-Larsen T."/>
            <person name="MacLean D."/>
            <person name="Van Oosterhout C."/>
            <person name="Jones J.D.G."/>
        </authorList>
    </citation>
    <scope>NUCLEOTIDE SEQUENCE [LARGE SCALE GENOMIC DNA]</scope>
    <source>
        <strain evidence="2 3">Ac Nc2</strain>
    </source>
</reference>
<dbReference type="InParanoid" id="A0A024GQH1"/>
<keyword evidence="1" id="KW-1133">Transmembrane helix</keyword>